<proteinExistence type="predicted"/>
<reference evidence="1 2" key="2">
    <citation type="submission" date="2009-02" db="EMBL/GenBank/DDBJ databases">
        <title>Draft genome sequence of Clostridium methylpentosum (DSM 5476).</title>
        <authorList>
            <person name="Sudarsanam P."/>
            <person name="Ley R."/>
            <person name="Guruge J."/>
            <person name="Turnbaugh P.J."/>
            <person name="Mahowald M."/>
            <person name="Liep D."/>
            <person name="Gordon J."/>
        </authorList>
    </citation>
    <scope>NUCLEOTIDE SEQUENCE [LARGE SCALE GENOMIC DNA]</scope>
    <source>
        <strain evidence="1 2">DSM 5476</strain>
    </source>
</reference>
<sequence>MQVLLNEKKELGVFHPILLCVGGGVLSEEISCVSLKQNQMQK</sequence>
<reference evidence="1 2" key="1">
    <citation type="submission" date="2009-01" db="EMBL/GenBank/DDBJ databases">
        <authorList>
            <person name="Fulton L."/>
            <person name="Clifton S."/>
            <person name="Fulton B."/>
            <person name="Xu J."/>
            <person name="Minx P."/>
            <person name="Pepin K.H."/>
            <person name="Johnson M."/>
            <person name="Bhonagiri V."/>
            <person name="Nash W.E."/>
            <person name="Mardis E.R."/>
            <person name="Wilson R.K."/>
        </authorList>
    </citation>
    <scope>NUCLEOTIDE SEQUENCE [LARGE SCALE GENOMIC DNA]</scope>
    <source>
        <strain evidence="1 2">DSM 5476</strain>
    </source>
</reference>
<accession>C0E9K9</accession>
<name>C0E9K9_9FIRM</name>
<dbReference type="STRING" id="537013.CLOSTMETH_00508"/>
<evidence type="ECO:0000313" key="1">
    <source>
        <dbReference type="EMBL" id="EEG31774.1"/>
    </source>
</evidence>
<keyword evidence="2" id="KW-1185">Reference proteome</keyword>
<dbReference type="Proteomes" id="UP000003340">
    <property type="component" value="Unassembled WGS sequence"/>
</dbReference>
<organism evidence="1 2">
    <name type="scientific">[Clostridium] methylpentosum DSM 5476</name>
    <dbReference type="NCBI Taxonomy" id="537013"/>
    <lineage>
        <taxon>Bacteria</taxon>
        <taxon>Bacillati</taxon>
        <taxon>Bacillota</taxon>
        <taxon>Clostridia</taxon>
        <taxon>Eubacteriales</taxon>
        <taxon>Oscillospiraceae</taxon>
        <taxon>Oscillospiraceae incertae sedis</taxon>
    </lineage>
</organism>
<protein>
    <submittedName>
        <fullName evidence="1">Uncharacterized protein</fullName>
    </submittedName>
</protein>
<comment type="caution">
    <text evidence="1">The sequence shown here is derived from an EMBL/GenBank/DDBJ whole genome shotgun (WGS) entry which is preliminary data.</text>
</comment>
<evidence type="ECO:0000313" key="2">
    <source>
        <dbReference type="Proteomes" id="UP000003340"/>
    </source>
</evidence>
<dbReference type="HOGENOM" id="CLU_3249572_0_0_9"/>
<dbReference type="AlphaFoldDB" id="C0E9K9"/>
<gene>
    <name evidence="1" type="ORF">CLOSTMETH_00508</name>
</gene>
<dbReference type="EMBL" id="ACEC01000021">
    <property type="protein sequence ID" value="EEG31774.1"/>
    <property type="molecule type" value="Genomic_DNA"/>
</dbReference>